<dbReference type="SUPFAM" id="SSF50118">
    <property type="entry name" value="Cell growth inhibitor/plasmid maintenance toxic component"/>
    <property type="match status" value="1"/>
</dbReference>
<keyword evidence="3" id="KW-0255">Endonuclease</keyword>
<dbReference type="Proteomes" id="UP000199202">
    <property type="component" value="Unassembled WGS sequence"/>
</dbReference>
<dbReference type="InterPro" id="IPR011067">
    <property type="entry name" value="Plasmid_toxin/cell-grow_inhib"/>
</dbReference>
<dbReference type="GO" id="GO:0003677">
    <property type="term" value="F:DNA binding"/>
    <property type="evidence" value="ECO:0007669"/>
    <property type="project" value="InterPro"/>
</dbReference>
<protein>
    <recommendedName>
        <fullName evidence="3">mRNA interferase</fullName>
        <ecNumber evidence="3">3.1.-.-</ecNumber>
    </recommendedName>
</protein>
<organism evidence="4 5">
    <name type="scientific">Nonomuraea jiangxiensis</name>
    <dbReference type="NCBI Taxonomy" id="633440"/>
    <lineage>
        <taxon>Bacteria</taxon>
        <taxon>Bacillati</taxon>
        <taxon>Actinomycetota</taxon>
        <taxon>Actinomycetes</taxon>
        <taxon>Streptosporangiales</taxon>
        <taxon>Streptosporangiaceae</taxon>
        <taxon>Nonomuraea</taxon>
    </lineage>
</organism>
<evidence type="ECO:0000256" key="1">
    <source>
        <dbReference type="ARBA" id="ARBA00007521"/>
    </source>
</evidence>
<dbReference type="Gene3D" id="2.30.30.110">
    <property type="match status" value="1"/>
</dbReference>
<dbReference type="Pfam" id="PF02452">
    <property type="entry name" value="PemK_toxin"/>
    <property type="match status" value="1"/>
</dbReference>
<dbReference type="GO" id="GO:0016075">
    <property type="term" value="P:rRNA catabolic process"/>
    <property type="evidence" value="ECO:0007669"/>
    <property type="project" value="TreeGrafter"/>
</dbReference>
<dbReference type="EC" id="3.1.-.-" evidence="3"/>
<evidence type="ECO:0000313" key="4">
    <source>
        <dbReference type="EMBL" id="SDH39121.1"/>
    </source>
</evidence>
<reference evidence="4 5" key="1">
    <citation type="submission" date="2016-10" db="EMBL/GenBank/DDBJ databases">
        <authorList>
            <person name="de Groot N.N."/>
        </authorList>
    </citation>
    <scope>NUCLEOTIDE SEQUENCE [LARGE SCALE GENOMIC DNA]</scope>
    <source>
        <strain evidence="4 5">CGMCC 4.6533</strain>
    </source>
</reference>
<dbReference type="GO" id="GO:0004521">
    <property type="term" value="F:RNA endonuclease activity"/>
    <property type="evidence" value="ECO:0007669"/>
    <property type="project" value="TreeGrafter"/>
</dbReference>
<proteinExistence type="inferred from homology"/>
<dbReference type="EMBL" id="FNDJ01000002">
    <property type="protein sequence ID" value="SDH39121.1"/>
    <property type="molecule type" value="Genomic_DNA"/>
</dbReference>
<keyword evidence="3" id="KW-0540">Nuclease</keyword>
<gene>
    <name evidence="4" type="ORF">SAMN05421869_102170</name>
</gene>
<keyword evidence="2" id="KW-1277">Toxin-antitoxin system</keyword>
<keyword evidence="5" id="KW-1185">Reference proteome</keyword>
<dbReference type="GO" id="GO:0016787">
    <property type="term" value="F:hydrolase activity"/>
    <property type="evidence" value="ECO:0007669"/>
    <property type="project" value="UniProtKB-KW"/>
</dbReference>
<dbReference type="AlphaFoldDB" id="A0A1G8C0X2"/>
<accession>A0A1G8C0X2</accession>
<sequence length="109" mass="12307">MRVIQGEIWLADLGEPSGREQGYRRPVLVVSNDDFNAATAVKIIVPLTTTNRGWENHIPIPREGTGLEKPSWAMVEHVRSVSPQRFGRRVGIAPDEVVREVTDWITDMM</sequence>
<comment type="similarity">
    <text evidence="1 3">Belongs to the PemK/MazF family.</text>
</comment>
<keyword evidence="3" id="KW-0378">Hydrolase</keyword>
<dbReference type="OrthoDB" id="9808744at2"/>
<name>A0A1G8C0X2_9ACTN</name>
<dbReference type="InterPro" id="IPR003477">
    <property type="entry name" value="PemK-like"/>
</dbReference>
<dbReference type="GO" id="GO:0006402">
    <property type="term" value="P:mRNA catabolic process"/>
    <property type="evidence" value="ECO:0007669"/>
    <property type="project" value="TreeGrafter"/>
</dbReference>
<evidence type="ECO:0000256" key="3">
    <source>
        <dbReference type="PIRNR" id="PIRNR033490"/>
    </source>
</evidence>
<evidence type="ECO:0000256" key="2">
    <source>
        <dbReference type="ARBA" id="ARBA00022649"/>
    </source>
</evidence>
<dbReference type="STRING" id="633440.SAMN05421869_102170"/>
<comment type="function">
    <text evidence="3">Toxic component of a type II toxin-antitoxin (TA) system.</text>
</comment>
<dbReference type="PANTHER" id="PTHR33988">
    <property type="entry name" value="ENDORIBONUCLEASE MAZF-RELATED"/>
    <property type="match status" value="1"/>
</dbReference>
<dbReference type="PANTHER" id="PTHR33988:SF2">
    <property type="entry name" value="ENDORIBONUCLEASE MAZF"/>
    <property type="match status" value="1"/>
</dbReference>
<dbReference type="PIRSF" id="PIRSF033490">
    <property type="entry name" value="MazF"/>
    <property type="match status" value="1"/>
</dbReference>
<evidence type="ECO:0000313" key="5">
    <source>
        <dbReference type="Proteomes" id="UP000199202"/>
    </source>
</evidence>